<reference evidence="12" key="1">
    <citation type="submission" date="2020-12" db="EMBL/GenBank/DDBJ databases">
        <title>Metabolic potential, ecology and presence of endohyphal bacteria is reflected in genomic diversity of Mucoromycotina.</title>
        <authorList>
            <person name="Muszewska A."/>
            <person name="Okrasinska A."/>
            <person name="Steczkiewicz K."/>
            <person name="Drgas O."/>
            <person name="Orlowska M."/>
            <person name="Perlinska-Lenart U."/>
            <person name="Aleksandrzak-Piekarczyk T."/>
            <person name="Szatraj K."/>
            <person name="Zielenkiewicz U."/>
            <person name="Pilsyk S."/>
            <person name="Malc E."/>
            <person name="Mieczkowski P."/>
            <person name="Kruszewska J.S."/>
            <person name="Biernat P."/>
            <person name="Pawlowska J."/>
        </authorList>
    </citation>
    <scope>NUCLEOTIDE SEQUENCE</scope>
    <source>
        <strain evidence="12">WA0000017839</strain>
    </source>
</reference>
<dbReference type="PANTHER" id="PTHR10286">
    <property type="entry name" value="INORGANIC PYROPHOSPHATASE"/>
    <property type="match status" value="1"/>
</dbReference>
<accession>A0A8H7VCV7</accession>
<dbReference type="PROSITE" id="PS00387">
    <property type="entry name" value="PPASE"/>
    <property type="match status" value="1"/>
</dbReference>
<dbReference type="Pfam" id="PF00719">
    <property type="entry name" value="Pyrophosphatase"/>
    <property type="match status" value="1"/>
</dbReference>
<dbReference type="EC" id="3.6.1.1" evidence="4"/>
<protein>
    <recommendedName>
        <fullName evidence="10">Inorganic pyrophosphatase</fullName>
        <ecNumber evidence="4">3.6.1.1</ecNumber>
    </recommendedName>
    <alternativeName>
        <fullName evidence="9">Pyrophosphate phospho-hydrolase</fullName>
    </alternativeName>
</protein>
<dbReference type="SUPFAM" id="SSF50324">
    <property type="entry name" value="Inorganic pyrophosphatase"/>
    <property type="match status" value="1"/>
</dbReference>
<organism evidence="12 13">
    <name type="scientific">Mucor saturninus</name>
    <dbReference type="NCBI Taxonomy" id="64648"/>
    <lineage>
        <taxon>Eukaryota</taxon>
        <taxon>Fungi</taxon>
        <taxon>Fungi incertae sedis</taxon>
        <taxon>Mucoromycota</taxon>
        <taxon>Mucoromycotina</taxon>
        <taxon>Mucoromycetes</taxon>
        <taxon>Mucorales</taxon>
        <taxon>Mucorineae</taxon>
        <taxon>Mucoraceae</taxon>
        <taxon>Mucor</taxon>
    </lineage>
</organism>
<comment type="caution">
    <text evidence="12">The sequence shown here is derived from an EMBL/GenBank/DDBJ whole genome shotgun (WGS) entry which is preliminary data.</text>
</comment>
<keyword evidence="8" id="KW-0460">Magnesium</keyword>
<evidence type="ECO:0000256" key="7">
    <source>
        <dbReference type="ARBA" id="ARBA00022801"/>
    </source>
</evidence>
<dbReference type="GO" id="GO:0004427">
    <property type="term" value="F:inorganic diphosphate phosphatase activity"/>
    <property type="evidence" value="ECO:0007669"/>
    <property type="project" value="UniProtKB-EC"/>
</dbReference>
<dbReference type="EMBL" id="JAEPRD010000014">
    <property type="protein sequence ID" value="KAG2209829.1"/>
    <property type="molecule type" value="Genomic_DNA"/>
</dbReference>
<keyword evidence="6" id="KW-0479">Metal-binding</keyword>
<evidence type="ECO:0000256" key="3">
    <source>
        <dbReference type="ARBA" id="ARBA00006220"/>
    </source>
</evidence>
<dbReference type="Gene3D" id="3.90.80.10">
    <property type="entry name" value="Inorganic pyrophosphatase"/>
    <property type="match status" value="1"/>
</dbReference>
<dbReference type="GO" id="GO:0005737">
    <property type="term" value="C:cytoplasm"/>
    <property type="evidence" value="ECO:0007669"/>
    <property type="project" value="UniProtKB-SubCell"/>
</dbReference>
<comment type="subcellular location">
    <subcellularLocation>
        <location evidence="2">Cytoplasm</location>
    </subcellularLocation>
</comment>
<dbReference type="Pfam" id="PF10294">
    <property type="entry name" value="Methyltransf_16"/>
    <property type="match status" value="1"/>
</dbReference>
<dbReference type="InterPro" id="IPR019410">
    <property type="entry name" value="Methyltransf_16"/>
</dbReference>
<proteinExistence type="inferred from homology"/>
<dbReference type="OrthoDB" id="413520at2759"/>
<dbReference type="AlphaFoldDB" id="A0A8H7VCV7"/>
<dbReference type="GO" id="GO:0006796">
    <property type="term" value="P:phosphate-containing compound metabolic process"/>
    <property type="evidence" value="ECO:0007669"/>
    <property type="project" value="InterPro"/>
</dbReference>
<comment type="catalytic activity">
    <reaction evidence="11">
        <text>diphosphate + H2O = 2 phosphate + H(+)</text>
        <dbReference type="Rhea" id="RHEA:24576"/>
        <dbReference type="ChEBI" id="CHEBI:15377"/>
        <dbReference type="ChEBI" id="CHEBI:15378"/>
        <dbReference type="ChEBI" id="CHEBI:33019"/>
        <dbReference type="ChEBI" id="CHEBI:43474"/>
        <dbReference type="EC" id="3.6.1.1"/>
    </reaction>
</comment>
<evidence type="ECO:0000256" key="8">
    <source>
        <dbReference type="ARBA" id="ARBA00022842"/>
    </source>
</evidence>
<evidence type="ECO:0000256" key="5">
    <source>
        <dbReference type="ARBA" id="ARBA00022490"/>
    </source>
</evidence>
<dbReference type="CDD" id="cd02440">
    <property type="entry name" value="AdoMet_MTases"/>
    <property type="match status" value="1"/>
</dbReference>
<comment type="similarity">
    <text evidence="3">Belongs to the PPase family.</text>
</comment>
<comment type="cofactor">
    <cofactor evidence="1">
        <name>Mg(2+)</name>
        <dbReference type="ChEBI" id="CHEBI:18420"/>
    </cofactor>
</comment>
<dbReference type="Gene3D" id="3.40.50.150">
    <property type="entry name" value="Vaccinia Virus protein VP39"/>
    <property type="match status" value="1"/>
</dbReference>
<evidence type="ECO:0000256" key="2">
    <source>
        <dbReference type="ARBA" id="ARBA00004496"/>
    </source>
</evidence>
<dbReference type="Proteomes" id="UP000603453">
    <property type="component" value="Unassembled WGS sequence"/>
</dbReference>
<evidence type="ECO:0000313" key="13">
    <source>
        <dbReference type="Proteomes" id="UP000603453"/>
    </source>
</evidence>
<evidence type="ECO:0000256" key="4">
    <source>
        <dbReference type="ARBA" id="ARBA00012146"/>
    </source>
</evidence>
<evidence type="ECO:0000256" key="1">
    <source>
        <dbReference type="ARBA" id="ARBA00001946"/>
    </source>
</evidence>
<keyword evidence="13" id="KW-1185">Reference proteome</keyword>
<sequence length="581" mass="65879">MNMLTGHKALRKSFVRYSSYKSIVVGKPFTPSHRVYIAEKDKVISPFHDIPLYVKDADKSIVNMVVEIPRWSNAKVEIATGEKFNPLKQDIKKGKPRFVRNCFPYKGYIWNYGALPQTWEDPNHIHPETMAKGDNDPIDVIEIGQEIAQQGQVKQVKVLGIMAMLDEGETDWKVLAIDTKDPMAYQLNDVKDVETLYPGLIDATRNWFKIYKIPDGKPENEFAFNGACKDREYANTIVAETHHAWKNLMDGKVDKHSIDLNNTTQTSHRVASENIVSDGDISSTKEEDAKGYDPKCQDDRDFKLGNMPEGLNVAASLGAPEHLNTSSLSLKQDVEQFGLAGKIWQSAYTLQALFDVEMQPLLEPNHVIPASYYQKNTDTKPYRILELGAGTGYVGIALANLLRKPCQVYITDLAQVVPLIQENVKLHAIEREDAAEIIVDRLHWGNSEDATRLLAGGRFDLVVVSDCVYFPELFSMLLDTLLDVCDESTRVVIGYKCRSLEKEVGFWQDYFGRYFEYEPIRRLETVLYDEGTTDEREVKEIADLLGAEEQLFVFMGSKRLHNQIKAADDTFTTLLFCSMGF</sequence>
<dbReference type="GO" id="GO:0000287">
    <property type="term" value="F:magnesium ion binding"/>
    <property type="evidence" value="ECO:0007669"/>
    <property type="project" value="InterPro"/>
</dbReference>
<evidence type="ECO:0000256" key="9">
    <source>
        <dbReference type="ARBA" id="ARBA00032535"/>
    </source>
</evidence>
<dbReference type="FunFam" id="3.90.80.10:FF:000004">
    <property type="entry name" value="Inorganic pyrophosphatase"/>
    <property type="match status" value="1"/>
</dbReference>
<evidence type="ECO:0000256" key="10">
    <source>
        <dbReference type="ARBA" id="ARBA00040300"/>
    </source>
</evidence>
<evidence type="ECO:0000313" key="12">
    <source>
        <dbReference type="EMBL" id="KAG2209829.1"/>
    </source>
</evidence>
<dbReference type="InterPro" id="IPR036649">
    <property type="entry name" value="Pyrophosphatase_sf"/>
</dbReference>
<keyword evidence="7" id="KW-0378">Hydrolase</keyword>
<name>A0A8H7VCV7_9FUNG</name>
<dbReference type="SUPFAM" id="SSF53335">
    <property type="entry name" value="S-adenosyl-L-methionine-dependent methyltransferases"/>
    <property type="match status" value="1"/>
</dbReference>
<gene>
    <name evidence="12" type="ORF">INT47_001978</name>
</gene>
<evidence type="ECO:0000256" key="11">
    <source>
        <dbReference type="ARBA" id="ARBA00047820"/>
    </source>
</evidence>
<dbReference type="InterPro" id="IPR008162">
    <property type="entry name" value="Pyrophosphatase"/>
</dbReference>
<dbReference type="InterPro" id="IPR029063">
    <property type="entry name" value="SAM-dependent_MTases_sf"/>
</dbReference>
<keyword evidence="5" id="KW-0963">Cytoplasm</keyword>
<dbReference type="CDD" id="cd00412">
    <property type="entry name" value="pyrophosphatase"/>
    <property type="match status" value="1"/>
</dbReference>
<evidence type="ECO:0000256" key="6">
    <source>
        <dbReference type="ARBA" id="ARBA00022723"/>
    </source>
</evidence>